<feature type="region of interest" description="Disordered" evidence="1">
    <location>
        <begin position="40"/>
        <end position="59"/>
    </location>
</feature>
<evidence type="ECO:0000313" key="3">
    <source>
        <dbReference type="EMBL" id="AQS37122.1"/>
    </source>
</evidence>
<evidence type="ECO:0000256" key="1">
    <source>
        <dbReference type="SAM" id="MobiDB-lite"/>
    </source>
</evidence>
<dbReference type="Proteomes" id="UP000189545">
    <property type="component" value="Chromosome"/>
</dbReference>
<reference evidence="3 4" key="1">
    <citation type="submission" date="2016-03" db="EMBL/GenBank/DDBJ databases">
        <title>Complete genome sequence of Shewanella psychrophila WP2, a deep sea bacterium isolated from west Pacific sediment.</title>
        <authorList>
            <person name="Xu G."/>
            <person name="Jian H."/>
        </authorList>
    </citation>
    <scope>NUCLEOTIDE SEQUENCE [LARGE SCALE GENOMIC DNA]</scope>
    <source>
        <strain evidence="3 4">WP2</strain>
    </source>
</reference>
<accession>A0A1S6HNP1</accession>
<evidence type="ECO:0000256" key="2">
    <source>
        <dbReference type="SAM" id="SignalP"/>
    </source>
</evidence>
<name>A0A1S6HNP1_9GAMM</name>
<dbReference type="OrthoDB" id="6272530at2"/>
<organism evidence="3 4">
    <name type="scientific">Shewanella psychrophila</name>
    <dbReference type="NCBI Taxonomy" id="225848"/>
    <lineage>
        <taxon>Bacteria</taxon>
        <taxon>Pseudomonadati</taxon>
        <taxon>Pseudomonadota</taxon>
        <taxon>Gammaproteobacteria</taxon>
        <taxon>Alteromonadales</taxon>
        <taxon>Shewanellaceae</taxon>
        <taxon>Shewanella</taxon>
    </lineage>
</organism>
<gene>
    <name evidence="3" type="ORF">Sps_01962</name>
</gene>
<keyword evidence="4" id="KW-1185">Reference proteome</keyword>
<feature type="signal peptide" evidence="2">
    <location>
        <begin position="1"/>
        <end position="22"/>
    </location>
</feature>
<proteinExistence type="predicted"/>
<dbReference type="STRING" id="225848.Sps_01962"/>
<evidence type="ECO:0000313" key="4">
    <source>
        <dbReference type="Proteomes" id="UP000189545"/>
    </source>
</evidence>
<feature type="chain" id="PRO_5013045949" evidence="2">
    <location>
        <begin position="23"/>
        <end position="91"/>
    </location>
</feature>
<dbReference type="AlphaFoldDB" id="A0A1S6HNP1"/>
<dbReference type="KEGG" id="spsw:Sps_01962"/>
<keyword evidence="2" id="KW-0732">Signal</keyword>
<dbReference type="RefSeq" id="WP_077752330.1">
    <property type="nucleotide sequence ID" value="NZ_CP014782.1"/>
</dbReference>
<feature type="compositionally biased region" description="Polar residues" evidence="1">
    <location>
        <begin position="40"/>
        <end position="57"/>
    </location>
</feature>
<sequence>MKLVTSAALSAILVCTSASVFAETPDFSKTAAAQSSYDFSKNQPAKGNNVQPNSAQHDFSKTAAASREYDFLNNQAALFPKSIEPFAAYVI</sequence>
<dbReference type="EMBL" id="CP014782">
    <property type="protein sequence ID" value="AQS37122.1"/>
    <property type="molecule type" value="Genomic_DNA"/>
</dbReference>
<protein>
    <submittedName>
        <fullName evidence="3">Uncharacterized protein</fullName>
    </submittedName>
</protein>